<protein>
    <submittedName>
        <fullName evidence="2">Uncharacterized protein</fullName>
    </submittedName>
</protein>
<evidence type="ECO:0000313" key="3">
    <source>
        <dbReference type="Proteomes" id="UP000598032"/>
    </source>
</evidence>
<dbReference type="Proteomes" id="UP000598032">
    <property type="component" value="Unassembled WGS sequence"/>
</dbReference>
<organism evidence="2 3">
    <name type="scientific">Paraburkholderia metrosideri</name>
    <dbReference type="NCBI Taxonomy" id="580937"/>
    <lineage>
        <taxon>Bacteria</taxon>
        <taxon>Pseudomonadati</taxon>
        <taxon>Pseudomonadota</taxon>
        <taxon>Betaproteobacteria</taxon>
        <taxon>Burkholderiales</taxon>
        <taxon>Burkholderiaceae</taxon>
        <taxon>Paraburkholderia</taxon>
    </lineage>
</organism>
<feature type="compositionally biased region" description="Basic and acidic residues" evidence="1">
    <location>
        <begin position="1"/>
        <end position="21"/>
    </location>
</feature>
<evidence type="ECO:0000313" key="2">
    <source>
        <dbReference type="EMBL" id="CAD6507703.1"/>
    </source>
</evidence>
<dbReference type="EMBL" id="CAJHCP010000001">
    <property type="protein sequence ID" value="CAD6507703.1"/>
    <property type="molecule type" value="Genomic_DNA"/>
</dbReference>
<proteinExistence type="predicted"/>
<gene>
    <name evidence="2" type="ORF">LMG28140_00088</name>
</gene>
<reference evidence="2 3" key="1">
    <citation type="submission" date="2020-10" db="EMBL/GenBank/DDBJ databases">
        <authorList>
            <person name="Peeters C."/>
        </authorList>
    </citation>
    <scope>NUCLEOTIDE SEQUENCE [LARGE SCALE GENOMIC DNA]</scope>
    <source>
        <strain evidence="2 3">LMG 28140</strain>
    </source>
</reference>
<sequence>MKSDVKSDVKRDMKSDVKRAAASDSKPSEMAAGWPVDDINGLARRLPEVDPASYFDGQARDAYQQSLMKWPVLARLMNLVARDEVPAATGENEPVKELAVK</sequence>
<name>A0ABN7HF05_9BURK</name>
<feature type="region of interest" description="Disordered" evidence="1">
    <location>
        <begin position="1"/>
        <end position="34"/>
    </location>
</feature>
<comment type="caution">
    <text evidence="2">The sequence shown here is derived from an EMBL/GenBank/DDBJ whole genome shotgun (WGS) entry which is preliminary data.</text>
</comment>
<evidence type="ECO:0000256" key="1">
    <source>
        <dbReference type="SAM" id="MobiDB-lite"/>
    </source>
</evidence>
<keyword evidence="3" id="KW-1185">Reference proteome</keyword>
<accession>A0ABN7HF05</accession>